<evidence type="ECO:0000313" key="2">
    <source>
        <dbReference type="EMBL" id="PAA63074.1"/>
    </source>
</evidence>
<sequence length="235" mass="27231">FWFFFNLYIGLQRSQLIVSQCCQLTTIFRSVAVEAICNFCHDLVLHQRMLLTLTLLLASGLLMLEPVSPMGIYADSKYDSTKPAVDQPPTTSLAGNHRGIHHEPVVAKFLPDSISQSDKLRAFLECRRECIAKCDRLVYIYTDKKEYCHDCIRQCMLSFLQQAKSLGIEFSSQPASKDKMQGDAPVVDNDDEKRKGRRRGGGRKRRRNKRKQRRERRRKEKQQRQALLKNCIVHK</sequence>
<accession>A0A267EQ20</accession>
<feature type="non-terminal residue" evidence="2">
    <location>
        <position position="1"/>
    </location>
</feature>
<proteinExistence type="predicted"/>
<feature type="region of interest" description="Disordered" evidence="1">
    <location>
        <begin position="172"/>
        <end position="226"/>
    </location>
</feature>
<protein>
    <submittedName>
        <fullName evidence="2">Uncharacterized protein</fullName>
    </submittedName>
</protein>
<gene>
    <name evidence="2" type="ORF">BOX15_Mlig021116g1</name>
</gene>
<comment type="caution">
    <text evidence="2">The sequence shown here is derived from an EMBL/GenBank/DDBJ whole genome shotgun (WGS) entry which is preliminary data.</text>
</comment>
<evidence type="ECO:0000256" key="1">
    <source>
        <dbReference type="SAM" id="MobiDB-lite"/>
    </source>
</evidence>
<dbReference type="Proteomes" id="UP000215902">
    <property type="component" value="Unassembled WGS sequence"/>
</dbReference>
<feature type="compositionally biased region" description="Basic residues" evidence="1">
    <location>
        <begin position="195"/>
        <end position="221"/>
    </location>
</feature>
<organism evidence="2 3">
    <name type="scientific">Macrostomum lignano</name>
    <dbReference type="NCBI Taxonomy" id="282301"/>
    <lineage>
        <taxon>Eukaryota</taxon>
        <taxon>Metazoa</taxon>
        <taxon>Spiralia</taxon>
        <taxon>Lophotrochozoa</taxon>
        <taxon>Platyhelminthes</taxon>
        <taxon>Rhabditophora</taxon>
        <taxon>Macrostomorpha</taxon>
        <taxon>Macrostomida</taxon>
        <taxon>Macrostomidae</taxon>
        <taxon>Macrostomum</taxon>
    </lineage>
</organism>
<keyword evidence="3" id="KW-1185">Reference proteome</keyword>
<name>A0A267EQ20_9PLAT</name>
<dbReference type="EMBL" id="NIVC01001875">
    <property type="protein sequence ID" value="PAA63074.1"/>
    <property type="molecule type" value="Genomic_DNA"/>
</dbReference>
<dbReference type="OrthoDB" id="6317855at2759"/>
<reference evidence="2 3" key="1">
    <citation type="submission" date="2017-06" db="EMBL/GenBank/DDBJ databases">
        <title>A platform for efficient transgenesis in Macrostomum lignano, a flatworm model organism for stem cell research.</title>
        <authorList>
            <person name="Berezikov E."/>
        </authorList>
    </citation>
    <scope>NUCLEOTIDE SEQUENCE [LARGE SCALE GENOMIC DNA]</scope>
    <source>
        <strain evidence="2">DV1</strain>
        <tissue evidence="2">Whole organism</tissue>
    </source>
</reference>
<evidence type="ECO:0000313" key="3">
    <source>
        <dbReference type="Proteomes" id="UP000215902"/>
    </source>
</evidence>
<dbReference type="AlphaFoldDB" id="A0A267EQ20"/>